<evidence type="ECO:0000256" key="2">
    <source>
        <dbReference type="ARBA" id="ARBA00022692"/>
    </source>
</evidence>
<feature type="transmembrane region" description="Helical" evidence="5">
    <location>
        <begin position="358"/>
        <end position="378"/>
    </location>
</feature>
<reference evidence="7 8" key="1">
    <citation type="submission" date="2022-02" db="EMBL/GenBank/DDBJ databases">
        <title>Comparative genomics of the first Antarctic Pseudomonas spp. capable of biotransforming 2,4,6-Trinitrotoluene.</title>
        <authorList>
            <person name="Cabrera M.A."/>
            <person name="Marquez S.L."/>
            <person name="Perez-Donoso J.M."/>
        </authorList>
    </citation>
    <scope>NUCLEOTIDE SEQUENCE [LARGE SCALE GENOMIC DNA]</scope>
    <source>
        <strain evidence="7 8">TNT11</strain>
    </source>
</reference>
<dbReference type="InterPro" id="IPR017664">
    <property type="entry name" value="AminoethylPonate_ABC_perm-1"/>
</dbReference>
<dbReference type="PANTHER" id="PTHR43496">
    <property type="entry name" value="PROTEIN LPLB"/>
    <property type="match status" value="1"/>
</dbReference>
<keyword evidence="3 5" id="KW-1133">Transmembrane helix</keyword>
<evidence type="ECO:0000259" key="6">
    <source>
        <dbReference type="PROSITE" id="PS50928"/>
    </source>
</evidence>
<dbReference type="InterPro" id="IPR000515">
    <property type="entry name" value="MetI-like"/>
</dbReference>
<feature type="domain" description="ABC transmembrane type-1" evidence="6">
    <location>
        <begin position="354"/>
        <end position="549"/>
    </location>
</feature>
<keyword evidence="5" id="KW-0813">Transport</keyword>
<feature type="transmembrane region" description="Helical" evidence="5">
    <location>
        <begin position="151"/>
        <end position="173"/>
    </location>
</feature>
<dbReference type="Pfam" id="PF00528">
    <property type="entry name" value="BPD_transp_1"/>
    <property type="match status" value="2"/>
</dbReference>
<feature type="transmembrane region" description="Helical" evidence="5">
    <location>
        <begin position="301"/>
        <end position="326"/>
    </location>
</feature>
<feature type="transmembrane region" description="Helical" evidence="5">
    <location>
        <begin position="29"/>
        <end position="48"/>
    </location>
</feature>
<dbReference type="Gene3D" id="1.10.3720.10">
    <property type="entry name" value="MetI-like"/>
    <property type="match status" value="2"/>
</dbReference>
<comment type="subcellular location">
    <subcellularLocation>
        <location evidence="1 5">Cell membrane</location>
        <topology evidence="1 5">Multi-pass membrane protein</topology>
    </subcellularLocation>
</comment>
<comment type="caution">
    <text evidence="7">The sequence shown here is derived from an EMBL/GenBank/DDBJ whole genome shotgun (WGS) entry which is preliminary data.</text>
</comment>
<dbReference type="EMBL" id="JAKNRV010000413">
    <property type="protein sequence ID" value="MCK1787751.1"/>
    <property type="molecule type" value="Genomic_DNA"/>
</dbReference>
<sequence length="570" mass="61491">MGALMTLPVARRVSRAELGDRLFVLGGKWLWLCLLGVAVLLPLLAIFWRGFSSEAGQGGGLVAARELVSSANFHWLLGNSLKVSLSVAAIVVPLAYLFAYALQRTLIPAKAIWRGLSLLPLMAPSMLPGIALVYLFGNQGLLRGLLSDNIYGFWGIVLGEVIYTFPHALMILLSALSLADARLFDAASSMGASPARAFRSITWPATRQAVFAAFCLVFTLTITDFGVPVVVGGDYQVLALEAYKAVVGQQQFGRGALIGMVLLLPALFSFGVDAWLRRRQGDAMGGRAQVFQPAPSRRRDACYLAIVLLICAVLLLVFGMAVYSSLVKFWPYNLSLSLNHYQFEDTAGGGWLAYRNSLTLALFTALIGSVLIFTGAYLMEKTQGQKGLNLALRMLSFVPMAVPGLVLGLGYVFFFNLSGNPLHVFYGTMTLLVVCTIAHYLTTAQMTATTALRQLDAEFEAAALSLKAPLYRHYLRVTVPICLPALLDIVRYLFVSAMTTVSAAIFLYSPDTILAAVAVLNMDDAGNVGGAAAMSTLILFTSASVSLLLAWASRGVLRRSQAWRQTAPGQ</sequence>
<proteinExistence type="inferred from homology"/>
<name>A0ABT0EQJ7_9PSED</name>
<dbReference type="PANTHER" id="PTHR43496:SF1">
    <property type="entry name" value="POLYGALACTURONAN_RHAMNOGALACTURONAN TRANSPORT SYSTEM PERMEASE PROTEIN YTEP"/>
    <property type="match status" value="1"/>
</dbReference>
<dbReference type="Proteomes" id="UP001317085">
    <property type="component" value="Unassembled WGS sequence"/>
</dbReference>
<feature type="transmembrane region" description="Helical" evidence="5">
    <location>
        <begin position="390"/>
        <end position="412"/>
    </location>
</feature>
<evidence type="ECO:0000256" key="5">
    <source>
        <dbReference type="RuleBase" id="RU363032"/>
    </source>
</evidence>
<accession>A0ABT0EQJ7</accession>
<feature type="domain" description="ABC transmembrane type-1" evidence="6">
    <location>
        <begin position="77"/>
        <end position="273"/>
    </location>
</feature>
<feature type="transmembrane region" description="Helical" evidence="5">
    <location>
        <begin position="424"/>
        <end position="443"/>
    </location>
</feature>
<feature type="transmembrane region" description="Helical" evidence="5">
    <location>
        <begin position="528"/>
        <end position="551"/>
    </location>
</feature>
<keyword evidence="2 5" id="KW-0812">Transmembrane</keyword>
<evidence type="ECO:0000256" key="3">
    <source>
        <dbReference type="ARBA" id="ARBA00022989"/>
    </source>
</evidence>
<dbReference type="PROSITE" id="PS50928">
    <property type="entry name" value="ABC_TM1"/>
    <property type="match status" value="2"/>
</dbReference>
<feature type="transmembrane region" description="Helical" evidence="5">
    <location>
        <begin position="209"/>
        <end position="231"/>
    </location>
</feature>
<protein>
    <submittedName>
        <fullName evidence="7">2-aminoethylphosphonate ABC transporter permease subunit</fullName>
    </submittedName>
</protein>
<dbReference type="RefSeq" id="WP_247407501.1">
    <property type="nucleotide sequence ID" value="NZ_JAKNRV010000413.1"/>
</dbReference>
<dbReference type="SUPFAM" id="SSF161098">
    <property type="entry name" value="MetI-like"/>
    <property type="match status" value="2"/>
</dbReference>
<keyword evidence="8" id="KW-1185">Reference proteome</keyword>
<evidence type="ECO:0000313" key="8">
    <source>
        <dbReference type="Proteomes" id="UP001317085"/>
    </source>
</evidence>
<gene>
    <name evidence="7" type="ORF">L9Z73_26465</name>
</gene>
<organism evidence="7 8">
    <name type="scientific">Pseudomonas emilianonis</name>
    <dbReference type="NCBI Taxonomy" id="2915812"/>
    <lineage>
        <taxon>Bacteria</taxon>
        <taxon>Pseudomonadati</taxon>
        <taxon>Pseudomonadota</taxon>
        <taxon>Gammaproteobacteria</taxon>
        <taxon>Pseudomonadales</taxon>
        <taxon>Pseudomonadaceae</taxon>
        <taxon>Pseudomonas</taxon>
    </lineage>
</organism>
<dbReference type="InterPro" id="IPR035906">
    <property type="entry name" value="MetI-like_sf"/>
</dbReference>
<keyword evidence="4 5" id="KW-0472">Membrane</keyword>
<dbReference type="CDD" id="cd06261">
    <property type="entry name" value="TM_PBP2"/>
    <property type="match status" value="1"/>
</dbReference>
<evidence type="ECO:0000256" key="4">
    <source>
        <dbReference type="ARBA" id="ARBA00023136"/>
    </source>
</evidence>
<feature type="transmembrane region" description="Helical" evidence="5">
    <location>
        <begin position="251"/>
        <end position="276"/>
    </location>
</feature>
<feature type="transmembrane region" description="Helical" evidence="5">
    <location>
        <begin position="115"/>
        <end position="136"/>
    </location>
</feature>
<evidence type="ECO:0000313" key="7">
    <source>
        <dbReference type="EMBL" id="MCK1787751.1"/>
    </source>
</evidence>
<comment type="similarity">
    <text evidence="5">Belongs to the binding-protein-dependent transport system permease family.</text>
</comment>
<feature type="transmembrane region" description="Helical" evidence="5">
    <location>
        <begin position="83"/>
        <end position="103"/>
    </location>
</feature>
<feature type="transmembrane region" description="Helical" evidence="5">
    <location>
        <begin position="489"/>
        <end position="508"/>
    </location>
</feature>
<evidence type="ECO:0000256" key="1">
    <source>
        <dbReference type="ARBA" id="ARBA00004651"/>
    </source>
</evidence>
<dbReference type="NCBIfam" id="TIGR03262">
    <property type="entry name" value="PhnU2"/>
    <property type="match status" value="1"/>
</dbReference>